<sequence length="219" mass="24193">MMPMFHRLQFNRSAVTQCDAGCSSPARRGVLVCFLLPLPSVIGLHATANPGRRVTYPVEGYKSRLETYPKCLIIDRDIWVEVSQDKPEHPPGYCISASFATPGGFCSTLWFYDDGNMRVEFGRLCGVPHINATGPIANVTALLGDIIPFAPPTERLQANPTDADCEAVGMKIAEPNANCPALAREFVEPDGLAWFRIFMIARENRAKELARTYGTTPRF</sequence>
<evidence type="ECO:0000313" key="2">
    <source>
        <dbReference type="Proteomes" id="UP000553632"/>
    </source>
</evidence>
<protein>
    <submittedName>
        <fullName evidence="1">Uncharacterized protein</fullName>
    </submittedName>
</protein>
<organism evidence="1 2">
    <name type="scientific">Perkinsus olseni</name>
    <name type="common">Perkinsus atlanticus</name>
    <dbReference type="NCBI Taxonomy" id="32597"/>
    <lineage>
        <taxon>Eukaryota</taxon>
        <taxon>Sar</taxon>
        <taxon>Alveolata</taxon>
        <taxon>Perkinsozoa</taxon>
        <taxon>Perkinsea</taxon>
        <taxon>Perkinsida</taxon>
        <taxon>Perkinsidae</taxon>
        <taxon>Perkinsus</taxon>
    </lineage>
</organism>
<dbReference type="EMBL" id="JABANO010034240">
    <property type="protein sequence ID" value="KAF4705481.1"/>
    <property type="molecule type" value="Genomic_DNA"/>
</dbReference>
<dbReference type="Proteomes" id="UP000553632">
    <property type="component" value="Unassembled WGS sequence"/>
</dbReference>
<accession>A0A7J6QBR2</accession>
<evidence type="ECO:0000313" key="1">
    <source>
        <dbReference type="EMBL" id="KAF4705481.1"/>
    </source>
</evidence>
<reference evidence="1 2" key="1">
    <citation type="submission" date="2020-04" db="EMBL/GenBank/DDBJ databases">
        <title>Perkinsus olseni comparative genomics.</title>
        <authorList>
            <person name="Bogema D.R."/>
        </authorList>
    </citation>
    <scope>NUCLEOTIDE SEQUENCE [LARGE SCALE GENOMIC DNA]</scope>
    <source>
        <strain evidence="1 2">ATCC PRA-207</strain>
    </source>
</reference>
<gene>
    <name evidence="1" type="ORF">FOZ63_008397</name>
</gene>
<comment type="caution">
    <text evidence="1">The sequence shown here is derived from an EMBL/GenBank/DDBJ whole genome shotgun (WGS) entry which is preliminary data.</text>
</comment>
<keyword evidence="2" id="KW-1185">Reference proteome</keyword>
<name>A0A7J6QBR2_PEROL</name>
<dbReference type="AlphaFoldDB" id="A0A7J6QBR2"/>
<proteinExistence type="predicted"/>